<accession>A0ACC0A2D1</accession>
<dbReference type="Proteomes" id="UP001060085">
    <property type="component" value="Linkage Group LG07"/>
</dbReference>
<sequence>MTSHVEKEADRGEGVDWVFVDHPSYHRPETPYGDIHGAFGDNQFRFTLLCHAGLVPVLLAVKYRLYGVYKDAQSENEGYGFQFIHWEWDLLKGHMTNGTLAYEIWMMELVCVTVIFCFHRRLRKPLEGTVFVGKKHFFPVVAIAPSYLAFSCSFVASISLFSIVGMLINPRLIVSRLRGCCPLVVGPEVLLCPKYNRTNERISCYFIGSEGGIGQTGVARESTVGTLISALSRAGRKGPEMDFNLALVRVSALLVEISVLAFPLDISFSRLGSLILPFPKATDRTFLVRLPGVEWGKGQELLGKIS</sequence>
<name>A0ACC0A2D1_CATRO</name>
<reference evidence="2" key="1">
    <citation type="journal article" date="2023" name="Nat. Plants">
        <title>Single-cell RNA sequencing provides a high-resolution roadmap for understanding the multicellular compartmentation of specialized metabolism.</title>
        <authorList>
            <person name="Sun S."/>
            <person name="Shen X."/>
            <person name="Li Y."/>
            <person name="Li Y."/>
            <person name="Wang S."/>
            <person name="Li R."/>
            <person name="Zhang H."/>
            <person name="Shen G."/>
            <person name="Guo B."/>
            <person name="Wei J."/>
            <person name="Xu J."/>
            <person name="St-Pierre B."/>
            <person name="Chen S."/>
            <person name="Sun C."/>
        </authorList>
    </citation>
    <scope>NUCLEOTIDE SEQUENCE [LARGE SCALE GENOMIC DNA]</scope>
</reference>
<gene>
    <name evidence="1" type="ORF">M9H77_31309</name>
</gene>
<organism evidence="1 2">
    <name type="scientific">Catharanthus roseus</name>
    <name type="common">Madagascar periwinkle</name>
    <name type="synonym">Vinca rosea</name>
    <dbReference type="NCBI Taxonomy" id="4058"/>
    <lineage>
        <taxon>Eukaryota</taxon>
        <taxon>Viridiplantae</taxon>
        <taxon>Streptophyta</taxon>
        <taxon>Embryophyta</taxon>
        <taxon>Tracheophyta</taxon>
        <taxon>Spermatophyta</taxon>
        <taxon>Magnoliopsida</taxon>
        <taxon>eudicotyledons</taxon>
        <taxon>Gunneridae</taxon>
        <taxon>Pentapetalae</taxon>
        <taxon>asterids</taxon>
        <taxon>lamiids</taxon>
        <taxon>Gentianales</taxon>
        <taxon>Apocynaceae</taxon>
        <taxon>Rauvolfioideae</taxon>
        <taxon>Vinceae</taxon>
        <taxon>Catharanthinae</taxon>
        <taxon>Catharanthus</taxon>
    </lineage>
</organism>
<protein>
    <submittedName>
        <fullName evidence="1">Uncharacterized protein</fullName>
    </submittedName>
</protein>
<dbReference type="EMBL" id="CM044707">
    <property type="protein sequence ID" value="KAI5654122.1"/>
    <property type="molecule type" value="Genomic_DNA"/>
</dbReference>
<comment type="caution">
    <text evidence="1">The sequence shown here is derived from an EMBL/GenBank/DDBJ whole genome shotgun (WGS) entry which is preliminary data.</text>
</comment>
<proteinExistence type="predicted"/>
<keyword evidence="2" id="KW-1185">Reference proteome</keyword>
<evidence type="ECO:0000313" key="1">
    <source>
        <dbReference type="EMBL" id="KAI5654122.1"/>
    </source>
</evidence>
<evidence type="ECO:0000313" key="2">
    <source>
        <dbReference type="Proteomes" id="UP001060085"/>
    </source>
</evidence>